<dbReference type="InterPro" id="IPR004183">
    <property type="entry name" value="Xdiol_dOase_suB"/>
</dbReference>
<dbReference type="EMBL" id="FOVR01000012">
    <property type="protein sequence ID" value="SFO75921.1"/>
    <property type="molecule type" value="Genomic_DNA"/>
</dbReference>
<dbReference type="STRING" id="655353.SAMN04488056_11281"/>
<dbReference type="AlphaFoldDB" id="A0A1I5JU35"/>
<dbReference type="GO" id="GO:0008198">
    <property type="term" value="F:ferrous iron binding"/>
    <property type="evidence" value="ECO:0007669"/>
    <property type="project" value="InterPro"/>
</dbReference>
<evidence type="ECO:0000313" key="4">
    <source>
        <dbReference type="Proteomes" id="UP000199236"/>
    </source>
</evidence>
<feature type="domain" description="Extradiol ring-cleavage dioxygenase class III enzyme subunit B" evidence="2">
    <location>
        <begin position="7"/>
        <end position="281"/>
    </location>
</feature>
<protein>
    <submittedName>
        <fullName evidence="3">3,4-dihydroxyphenylacetate 2,3-dioxygenase</fullName>
    </submittedName>
</protein>
<dbReference type="RefSeq" id="WP_090074769.1">
    <property type="nucleotide sequence ID" value="NZ_FOVR01000012.1"/>
</dbReference>
<accession>A0A1I5JU35</accession>
<dbReference type="Gene3D" id="3.40.830.10">
    <property type="entry name" value="LigB-like"/>
    <property type="match status" value="1"/>
</dbReference>
<gene>
    <name evidence="3" type="ORF">SAMN04488056_11281</name>
</gene>
<proteinExistence type="predicted"/>
<dbReference type="PANTHER" id="PTHR30096">
    <property type="entry name" value="4,5-DOPA DIOXYGENASE EXTRADIOL-LIKE PROTEIN"/>
    <property type="match status" value="1"/>
</dbReference>
<organism evidence="3 4">
    <name type="scientific">Cohaesibacter marisflavi</name>
    <dbReference type="NCBI Taxonomy" id="655353"/>
    <lineage>
        <taxon>Bacteria</taxon>
        <taxon>Pseudomonadati</taxon>
        <taxon>Pseudomonadota</taxon>
        <taxon>Alphaproteobacteria</taxon>
        <taxon>Hyphomicrobiales</taxon>
        <taxon>Cohaesibacteraceae</taxon>
    </lineage>
</organism>
<dbReference type="GO" id="GO:0008687">
    <property type="term" value="F:3,4-dihydroxyphenylacetate 2,3-dioxygenase activity"/>
    <property type="evidence" value="ECO:0007669"/>
    <property type="project" value="InterPro"/>
</dbReference>
<name>A0A1I5JU35_9HYPH</name>
<dbReference type="CDD" id="cd07370">
    <property type="entry name" value="HPCD"/>
    <property type="match status" value="1"/>
</dbReference>
<keyword evidence="4" id="KW-1185">Reference proteome</keyword>
<dbReference type="InterPro" id="IPR011984">
    <property type="entry name" value="HPCD"/>
</dbReference>
<evidence type="ECO:0000256" key="1">
    <source>
        <dbReference type="ARBA" id="ARBA00023002"/>
    </source>
</evidence>
<evidence type="ECO:0000313" key="3">
    <source>
        <dbReference type="EMBL" id="SFO75921.1"/>
    </source>
</evidence>
<keyword evidence="3" id="KW-0223">Dioxygenase</keyword>
<dbReference type="SUPFAM" id="SSF53213">
    <property type="entry name" value="LigB-like"/>
    <property type="match status" value="1"/>
</dbReference>
<dbReference type="Proteomes" id="UP000199236">
    <property type="component" value="Unassembled WGS sequence"/>
</dbReference>
<dbReference type="NCBIfam" id="TIGR02298">
    <property type="entry name" value="HpaD_Fe"/>
    <property type="match status" value="1"/>
</dbReference>
<dbReference type="OrthoDB" id="1676816at2"/>
<dbReference type="PANTHER" id="PTHR30096:SF9">
    <property type="entry name" value="4-HYDROXYPHENYLACETATE CATABOLISM PROTEIN"/>
    <property type="match status" value="1"/>
</dbReference>
<keyword evidence="1" id="KW-0560">Oxidoreductase</keyword>
<evidence type="ECO:0000259" key="2">
    <source>
        <dbReference type="Pfam" id="PF02900"/>
    </source>
</evidence>
<reference evidence="3 4" key="1">
    <citation type="submission" date="2016-10" db="EMBL/GenBank/DDBJ databases">
        <authorList>
            <person name="de Groot N.N."/>
        </authorList>
    </citation>
    <scope>NUCLEOTIDE SEQUENCE [LARGE SCALE GENOMIC DNA]</scope>
    <source>
        <strain evidence="3 4">CGMCC 1.9157</strain>
    </source>
</reference>
<dbReference type="Pfam" id="PF02900">
    <property type="entry name" value="LigB"/>
    <property type="match status" value="1"/>
</dbReference>
<sequence length="284" mass="31641">MGEIVLAAKVTHVPTMVMSERDTKLKGCRQAAIDGHAEIGRRAREAGADTFVVLDTHWLVNAAYHVNANHRFKGMFTSHEFPQFIKDLPYEYEGNAALGDLIAETAREDDVYTLSHQVDSLDLEYGTLVPMRYMNADAALKVVSVAAMCTVHSLESSRRLGLAIRKAIEKSDSKVALIASGSLSHQIWPNDIYAENNGTFTISSKFNEVVDRRVLEMWQNGENELFLDMLPDYAKYCDGEGDMHDTIMLFGALGWKDYKGRGEVITEYFPSSGTGQTNVVFSLD</sequence>